<comment type="caution">
    <text evidence="3">The sequence shown here is derived from an EMBL/GenBank/DDBJ whole genome shotgun (WGS) entry which is preliminary data.</text>
</comment>
<evidence type="ECO:0000256" key="1">
    <source>
        <dbReference type="SAM" id="Phobius"/>
    </source>
</evidence>
<dbReference type="EMBL" id="JACHOR010000002">
    <property type="protein sequence ID" value="MBB5745982.1"/>
    <property type="molecule type" value="Genomic_DNA"/>
</dbReference>
<keyword evidence="1" id="KW-1133">Transmembrane helix</keyword>
<feature type="domain" description="Ancillary SecYEG translocon subunit/Cell division coordinator CpoB TPR" evidence="2">
    <location>
        <begin position="26"/>
        <end position="148"/>
    </location>
</feature>
<keyword evidence="1" id="KW-0472">Membrane</keyword>
<reference evidence="3 4" key="1">
    <citation type="submission" date="2020-08" db="EMBL/GenBank/DDBJ databases">
        <title>Genomic Encyclopedia of Type Strains, Phase IV (KMG-IV): sequencing the most valuable type-strain genomes for metagenomic binning, comparative biology and taxonomic classification.</title>
        <authorList>
            <person name="Goeker M."/>
        </authorList>
    </citation>
    <scope>NUCLEOTIDE SEQUENCE [LARGE SCALE GENOMIC DNA]</scope>
    <source>
        <strain evidence="3 4">DSM 4737</strain>
    </source>
</reference>
<organism evidence="3 4">
    <name type="scientific">Brevundimonas variabilis</name>
    <dbReference type="NCBI Taxonomy" id="74312"/>
    <lineage>
        <taxon>Bacteria</taxon>
        <taxon>Pseudomonadati</taxon>
        <taxon>Pseudomonadota</taxon>
        <taxon>Alphaproteobacteria</taxon>
        <taxon>Caulobacterales</taxon>
        <taxon>Caulobacteraceae</taxon>
        <taxon>Brevundimonas</taxon>
    </lineage>
</organism>
<gene>
    <name evidence="3" type="ORF">GGR13_001566</name>
</gene>
<dbReference type="RefSeq" id="WP_183212934.1">
    <property type="nucleotide sequence ID" value="NZ_JACHOR010000002.1"/>
</dbReference>
<evidence type="ECO:0000313" key="3">
    <source>
        <dbReference type="EMBL" id="MBB5745982.1"/>
    </source>
</evidence>
<dbReference type="Pfam" id="PF09976">
    <property type="entry name" value="TPR_21"/>
    <property type="match status" value="1"/>
</dbReference>
<dbReference type="InterPro" id="IPR018704">
    <property type="entry name" value="SecYEG/CpoB_TPR"/>
</dbReference>
<proteinExistence type="predicted"/>
<keyword evidence="1" id="KW-0812">Transmembrane</keyword>
<dbReference type="AlphaFoldDB" id="A0A7W9CIT3"/>
<evidence type="ECO:0000259" key="2">
    <source>
        <dbReference type="Pfam" id="PF09976"/>
    </source>
</evidence>
<keyword evidence="4" id="KW-1185">Reference proteome</keyword>
<sequence>MVDVFEQVEEELRSERYKRLARTWLPVVGGVLLVALIGALAWWGWQSWETSKAEKAAVAYQTGLEALEAGNPAAADVAFTQAVDNGNAAYKSLALQQRAGVAVANNKIPEAIAFLDEAAKADGDELLADPARLKAAMLLMDTGTLADIEARLTPLTQEGRPLRPFAQEALAMARLQNGQLPQARELFVLLSLGQDIPESIQQKASAAIAMIDSGAAAGLADIVKAQAALPVQTPGAAAQVPAAGPPTAPQTAQ</sequence>
<accession>A0A7W9CIT3</accession>
<dbReference type="Gene3D" id="1.25.40.10">
    <property type="entry name" value="Tetratricopeptide repeat domain"/>
    <property type="match status" value="1"/>
</dbReference>
<feature type="transmembrane region" description="Helical" evidence="1">
    <location>
        <begin position="23"/>
        <end position="45"/>
    </location>
</feature>
<evidence type="ECO:0000313" key="4">
    <source>
        <dbReference type="Proteomes" id="UP000545037"/>
    </source>
</evidence>
<dbReference type="Proteomes" id="UP000545037">
    <property type="component" value="Unassembled WGS sequence"/>
</dbReference>
<dbReference type="InterPro" id="IPR011990">
    <property type="entry name" value="TPR-like_helical_dom_sf"/>
</dbReference>
<name>A0A7W9CIT3_9CAUL</name>
<protein>
    <recommendedName>
        <fullName evidence="2">Ancillary SecYEG translocon subunit/Cell division coordinator CpoB TPR domain-containing protein</fullName>
    </recommendedName>
</protein>
<dbReference type="SUPFAM" id="SSF48452">
    <property type="entry name" value="TPR-like"/>
    <property type="match status" value="1"/>
</dbReference>